<dbReference type="EMBL" id="JYDQ01006214">
    <property type="protein sequence ID" value="KRX58082.1"/>
    <property type="molecule type" value="Genomic_DNA"/>
</dbReference>
<dbReference type="Proteomes" id="UP000054783">
    <property type="component" value="Unassembled WGS sequence"/>
</dbReference>
<dbReference type="AlphaFoldDB" id="A0A0V0V3J1"/>
<name>A0A0V0V3J1_9BILA</name>
<sequence length="43" mass="4948">MGQHRFGDELRSITEGGETVENSLGLSLKIRICYRNRRRVVVT</sequence>
<accession>A0A0V0V3J1</accession>
<gene>
    <name evidence="1" type="ORF">T12_7767</name>
</gene>
<comment type="caution">
    <text evidence="1">The sequence shown here is derived from an EMBL/GenBank/DDBJ whole genome shotgun (WGS) entry which is preliminary data.</text>
</comment>
<evidence type="ECO:0000313" key="2">
    <source>
        <dbReference type="Proteomes" id="UP000054783"/>
    </source>
</evidence>
<protein>
    <submittedName>
        <fullName evidence="1">Uncharacterized protein</fullName>
    </submittedName>
</protein>
<proteinExistence type="predicted"/>
<reference evidence="1 2" key="1">
    <citation type="submission" date="2015-01" db="EMBL/GenBank/DDBJ databases">
        <title>Evolution of Trichinella species and genotypes.</title>
        <authorList>
            <person name="Korhonen P.K."/>
            <person name="Edoardo P."/>
            <person name="Giuseppe L.R."/>
            <person name="Gasser R.B."/>
        </authorList>
    </citation>
    <scope>NUCLEOTIDE SEQUENCE [LARGE SCALE GENOMIC DNA]</scope>
    <source>
        <strain evidence="1">ISS2496</strain>
    </source>
</reference>
<organism evidence="1 2">
    <name type="scientific">Trichinella patagoniensis</name>
    <dbReference type="NCBI Taxonomy" id="990121"/>
    <lineage>
        <taxon>Eukaryota</taxon>
        <taxon>Metazoa</taxon>
        <taxon>Ecdysozoa</taxon>
        <taxon>Nematoda</taxon>
        <taxon>Enoplea</taxon>
        <taxon>Dorylaimia</taxon>
        <taxon>Trichinellida</taxon>
        <taxon>Trichinellidae</taxon>
        <taxon>Trichinella</taxon>
    </lineage>
</organism>
<evidence type="ECO:0000313" key="1">
    <source>
        <dbReference type="EMBL" id="KRX58082.1"/>
    </source>
</evidence>
<keyword evidence="2" id="KW-1185">Reference proteome</keyword>